<gene>
    <name evidence="3" type="primary">Dper\GL11554</name>
    <name evidence="3" type="ORF">Dper_GL11554</name>
</gene>
<dbReference type="OMA" id="GEHIHMT"/>
<evidence type="ECO:0000313" key="4">
    <source>
        <dbReference type="Proteomes" id="UP000008744"/>
    </source>
</evidence>
<feature type="compositionally biased region" description="Low complexity" evidence="1">
    <location>
        <begin position="31"/>
        <end position="41"/>
    </location>
</feature>
<accession>B4GBM8</accession>
<dbReference type="PhylomeDB" id="B4GBM8"/>
<dbReference type="SUPFAM" id="SSF63748">
    <property type="entry name" value="Tudor/PWWP/MBT"/>
    <property type="match status" value="1"/>
</dbReference>
<feature type="region of interest" description="Disordered" evidence="1">
    <location>
        <begin position="17"/>
        <end position="99"/>
    </location>
</feature>
<evidence type="ECO:0000313" key="3">
    <source>
        <dbReference type="EMBL" id="EDW32286.1"/>
    </source>
</evidence>
<feature type="domain" description="Krimper first tudor" evidence="2">
    <location>
        <begin position="120"/>
        <end position="203"/>
    </location>
</feature>
<organism evidence="4">
    <name type="scientific">Drosophila persimilis</name>
    <name type="common">Fruit fly</name>
    <dbReference type="NCBI Taxonomy" id="7234"/>
    <lineage>
        <taxon>Eukaryota</taxon>
        <taxon>Metazoa</taxon>
        <taxon>Ecdysozoa</taxon>
        <taxon>Arthropoda</taxon>
        <taxon>Hexapoda</taxon>
        <taxon>Insecta</taxon>
        <taxon>Pterygota</taxon>
        <taxon>Neoptera</taxon>
        <taxon>Endopterygota</taxon>
        <taxon>Diptera</taxon>
        <taxon>Brachycera</taxon>
        <taxon>Muscomorpha</taxon>
        <taxon>Ephydroidea</taxon>
        <taxon>Drosophilidae</taxon>
        <taxon>Drosophila</taxon>
        <taxon>Sophophora</taxon>
    </lineage>
</organism>
<dbReference type="STRING" id="7234.B4GBM8"/>
<dbReference type="EMBL" id="CH479181">
    <property type="protein sequence ID" value="EDW32286.1"/>
    <property type="molecule type" value="Genomic_DNA"/>
</dbReference>
<evidence type="ECO:0000256" key="1">
    <source>
        <dbReference type="SAM" id="MobiDB-lite"/>
    </source>
</evidence>
<evidence type="ECO:0000259" key="2">
    <source>
        <dbReference type="Pfam" id="PF24047"/>
    </source>
</evidence>
<keyword evidence="4" id="KW-1185">Reference proteome</keyword>
<dbReference type="OrthoDB" id="10052065at2759"/>
<dbReference type="AlphaFoldDB" id="B4GBM8"/>
<dbReference type="Pfam" id="PF24047">
    <property type="entry name" value="Tudor_krimper_1st"/>
    <property type="match status" value="1"/>
</dbReference>
<dbReference type="SMR" id="B4GBM8"/>
<protein>
    <submittedName>
        <fullName evidence="3">GL11554</fullName>
    </submittedName>
</protein>
<dbReference type="InterPro" id="IPR056482">
    <property type="entry name" value="Tudor_krimper_1st"/>
</dbReference>
<name>B4GBM8_DROPE</name>
<feature type="region of interest" description="Disordered" evidence="1">
    <location>
        <begin position="244"/>
        <end position="304"/>
    </location>
</feature>
<proteinExistence type="predicted"/>
<dbReference type="HOGENOM" id="CLU_594857_0_0_1"/>
<sequence length="503" mass="55346">MADSKHIIPIDQSATVVRDVESTQCPARPVSDSLSLSTRSSWFNKKQKQKAKPITSPQPTSPQPQDTATVSAKTKTMLPVSPRKRILEPPKGGKTTSSSEIYNQIVKNIAAFPEESMWGAEPLQKLFEGKLLLKELDQLPNIGEIFAVYDCNDGVIPRVTINDYADEGGYDAYLIDFGEHIHMTGDENIFALPDEIRLLPAEAIRCFFREGDVSHMSEFRFTRVALRVLEKCGDDLIVELADDKANHSRRRKSPVKPAAADSIQDQSVPTKTNGPQLGVAVDSNGVESDSAAPTTAKRQDPQLSKEICSIKDQSTSSCPPAELLAVDSYPDQSKAVPQSPQLGKAVTDMPYGGPQLGESDMAMLNTIDEGTSDPLKAVLGFRPKDEQGICGHYDPKLNGFKGRLCRLLHEFFAPKGVTKDFEVLDALPETEFDAPFPRKLGSIVEMQFHDGSSPLVWIKNDVLGAKSQFKQKPHMLDILNVEEDVVLALRFDSLATMPIWPSN</sequence>
<feature type="compositionally biased region" description="Polar residues" evidence="1">
    <location>
        <begin position="263"/>
        <end position="275"/>
    </location>
</feature>
<dbReference type="Proteomes" id="UP000008744">
    <property type="component" value="Unassembled WGS sequence"/>
</dbReference>
<reference evidence="3 4" key="1">
    <citation type="journal article" date="2007" name="Nature">
        <title>Evolution of genes and genomes on the Drosophila phylogeny.</title>
        <authorList>
            <consortium name="Drosophila 12 Genomes Consortium"/>
            <person name="Clark A.G."/>
            <person name="Eisen M.B."/>
            <person name="Smith D.R."/>
            <person name="Bergman C.M."/>
            <person name="Oliver B."/>
            <person name="Markow T.A."/>
            <person name="Kaufman T.C."/>
            <person name="Kellis M."/>
            <person name="Gelbart W."/>
            <person name="Iyer V.N."/>
            <person name="Pollard D.A."/>
            <person name="Sackton T.B."/>
            <person name="Larracuente A.M."/>
            <person name="Singh N.D."/>
            <person name="Abad J.P."/>
            <person name="Abt D.N."/>
            <person name="Adryan B."/>
            <person name="Aguade M."/>
            <person name="Akashi H."/>
            <person name="Anderson W.W."/>
            <person name="Aquadro C.F."/>
            <person name="Ardell D.H."/>
            <person name="Arguello R."/>
            <person name="Artieri C.G."/>
            <person name="Barbash D.A."/>
            <person name="Barker D."/>
            <person name="Barsanti P."/>
            <person name="Batterham P."/>
            <person name="Batzoglou S."/>
            <person name="Begun D."/>
            <person name="Bhutkar A."/>
            <person name="Blanco E."/>
            <person name="Bosak S.A."/>
            <person name="Bradley R.K."/>
            <person name="Brand A.D."/>
            <person name="Brent M.R."/>
            <person name="Brooks A.N."/>
            <person name="Brown R.H."/>
            <person name="Butlin R.K."/>
            <person name="Caggese C."/>
            <person name="Calvi B.R."/>
            <person name="Bernardo de Carvalho A."/>
            <person name="Caspi A."/>
            <person name="Castrezana S."/>
            <person name="Celniker S.E."/>
            <person name="Chang J.L."/>
            <person name="Chapple C."/>
            <person name="Chatterji S."/>
            <person name="Chinwalla A."/>
            <person name="Civetta A."/>
            <person name="Clifton S.W."/>
            <person name="Comeron J.M."/>
            <person name="Costello J.C."/>
            <person name="Coyne J.A."/>
            <person name="Daub J."/>
            <person name="David R.G."/>
            <person name="Delcher A.L."/>
            <person name="Delehaunty K."/>
            <person name="Do C.B."/>
            <person name="Ebling H."/>
            <person name="Edwards K."/>
            <person name="Eickbush T."/>
            <person name="Evans J.D."/>
            <person name="Filipski A."/>
            <person name="Findeiss S."/>
            <person name="Freyhult E."/>
            <person name="Fulton L."/>
            <person name="Fulton R."/>
            <person name="Garcia A.C."/>
            <person name="Gardiner A."/>
            <person name="Garfield D.A."/>
            <person name="Garvin B.E."/>
            <person name="Gibson G."/>
            <person name="Gilbert D."/>
            <person name="Gnerre S."/>
            <person name="Godfrey J."/>
            <person name="Good R."/>
            <person name="Gotea V."/>
            <person name="Gravely B."/>
            <person name="Greenberg A.J."/>
            <person name="Griffiths-Jones S."/>
            <person name="Gross S."/>
            <person name="Guigo R."/>
            <person name="Gustafson E.A."/>
            <person name="Haerty W."/>
            <person name="Hahn M.W."/>
            <person name="Halligan D.L."/>
            <person name="Halpern A.L."/>
            <person name="Halter G.M."/>
            <person name="Han M.V."/>
            <person name="Heger A."/>
            <person name="Hillier L."/>
            <person name="Hinrichs A.S."/>
            <person name="Holmes I."/>
            <person name="Hoskins R.A."/>
            <person name="Hubisz M.J."/>
            <person name="Hultmark D."/>
            <person name="Huntley M.A."/>
            <person name="Jaffe D.B."/>
            <person name="Jagadeeshan S."/>
            <person name="Jeck W.R."/>
            <person name="Johnson J."/>
            <person name="Jones C.D."/>
            <person name="Jordan W.C."/>
            <person name="Karpen G.H."/>
            <person name="Kataoka E."/>
            <person name="Keightley P.D."/>
            <person name="Kheradpour P."/>
            <person name="Kirkness E.F."/>
            <person name="Koerich L.B."/>
            <person name="Kristiansen K."/>
            <person name="Kudrna D."/>
            <person name="Kulathinal R.J."/>
            <person name="Kumar S."/>
            <person name="Kwok R."/>
            <person name="Lander E."/>
            <person name="Langley C.H."/>
            <person name="Lapoint R."/>
            <person name="Lazzaro B.P."/>
            <person name="Lee S.J."/>
            <person name="Levesque L."/>
            <person name="Li R."/>
            <person name="Lin C.F."/>
            <person name="Lin M.F."/>
            <person name="Lindblad-Toh K."/>
            <person name="Llopart A."/>
            <person name="Long M."/>
            <person name="Low L."/>
            <person name="Lozovsky E."/>
            <person name="Lu J."/>
            <person name="Luo M."/>
            <person name="Machado C.A."/>
            <person name="Makalowski W."/>
            <person name="Marzo M."/>
            <person name="Matsuda M."/>
            <person name="Matzkin L."/>
            <person name="McAllister B."/>
            <person name="McBride C.S."/>
            <person name="McKernan B."/>
            <person name="McKernan K."/>
            <person name="Mendez-Lago M."/>
            <person name="Minx P."/>
            <person name="Mollenhauer M.U."/>
            <person name="Montooth K."/>
            <person name="Mount S.M."/>
            <person name="Mu X."/>
            <person name="Myers E."/>
            <person name="Negre B."/>
            <person name="Newfeld S."/>
            <person name="Nielsen R."/>
            <person name="Noor M.A."/>
            <person name="O'Grady P."/>
            <person name="Pachter L."/>
            <person name="Papaceit M."/>
            <person name="Parisi M.J."/>
            <person name="Parisi M."/>
            <person name="Parts L."/>
            <person name="Pedersen J.S."/>
            <person name="Pesole G."/>
            <person name="Phillippy A.M."/>
            <person name="Ponting C.P."/>
            <person name="Pop M."/>
            <person name="Porcelli D."/>
            <person name="Powell J.R."/>
            <person name="Prohaska S."/>
            <person name="Pruitt K."/>
            <person name="Puig M."/>
            <person name="Quesneville H."/>
            <person name="Ram K.R."/>
            <person name="Rand D."/>
            <person name="Rasmussen M.D."/>
            <person name="Reed L.K."/>
            <person name="Reenan R."/>
            <person name="Reily A."/>
            <person name="Remington K.A."/>
            <person name="Rieger T.T."/>
            <person name="Ritchie M.G."/>
            <person name="Robin C."/>
            <person name="Rogers Y.H."/>
            <person name="Rohde C."/>
            <person name="Rozas J."/>
            <person name="Rubenfield M.J."/>
            <person name="Ruiz A."/>
            <person name="Russo S."/>
            <person name="Salzberg S.L."/>
            <person name="Sanchez-Gracia A."/>
            <person name="Saranga D.J."/>
            <person name="Sato H."/>
            <person name="Schaeffer S.W."/>
            <person name="Schatz M.C."/>
            <person name="Schlenke T."/>
            <person name="Schwartz R."/>
            <person name="Segarra C."/>
            <person name="Singh R.S."/>
            <person name="Sirot L."/>
            <person name="Sirota M."/>
            <person name="Sisneros N.B."/>
            <person name="Smith C.D."/>
            <person name="Smith T.F."/>
            <person name="Spieth J."/>
            <person name="Stage D.E."/>
            <person name="Stark A."/>
            <person name="Stephan W."/>
            <person name="Strausberg R.L."/>
            <person name="Strempel S."/>
            <person name="Sturgill D."/>
            <person name="Sutton G."/>
            <person name="Sutton G.G."/>
            <person name="Tao W."/>
            <person name="Teichmann S."/>
            <person name="Tobari Y.N."/>
            <person name="Tomimura Y."/>
            <person name="Tsolas J.M."/>
            <person name="Valente V.L."/>
            <person name="Venter E."/>
            <person name="Venter J.C."/>
            <person name="Vicario S."/>
            <person name="Vieira F.G."/>
            <person name="Vilella A.J."/>
            <person name="Villasante A."/>
            <person name="Walenz B."/>
            <person name="Wang J."/>
            <person name="Wasserman M."/>
            <person name="Watts T."/>
            <person name="Wilson D."/>
            <person name="Wilson R.K."/>
            <person name="Wing R.A."/>
            <person name="Wolfner M.F."/>
            <person name="Wong A."/>
            <person name="Wong G.K."/>
            <person name="Wu C.I."/>
            <person name="Wu G."/>
            <person name="Yamamoto D."/>
            <person name="Yang H.P."/>
            <person name="Yang S.P."/>
            <person name="Yorke J.A."/>
            <person name="Yoshida K."/>
            <person name="Zdobnov E."/>
            <person name="Zhang P."/>
            <person name="Zhang Y."/>
            <person name="Zimin A.V."/>
            <person name="Baldwin J."/>
            <person name="Abdouelleil A."/>
            <person name="Abdulkadir J."/>
            <person name="Abebe A."/>
            <person name="Abera B."/>
            <person name="Abreu J."/>
            <person name="Acer S.C."/>
            <person name="Aftuck L."/>
            <person name="Alexander A."/>
            <person name="An P."/>
            <person name="Anderson E."/>
            <person name="Anderson S."/>
            <person name="Arachi H."/>
            <person name="Azer M."/>
            <person name="Bachantsang P."/>
            <person name="Barry A."/>
            <person name="Bayul T."/>
            <person name="Berlin A."/>
            <person name="Bessette D."/>
            <person name="Bloom T."/>
            <person name="Blye J."/>
            <person name="Boguslavskiy L."/>
            <person name="Bonnet C."/>
            <person name="Boukhgalter B."/>
            <person name="Bourzgui I."/>
            <person name="Brown A."/>
            <person name="Cahill P."/>
            <person name="Channer S."/>
            <person name="Cheshatsang Y."/>
            <person name="Chuda L."/>
            <person name="Citroen M."/>
            <person name="Collymore A."/>
            <person name="Cooke P."/>
            <person name="Costello M."/>
            <person name="D'Aco K."/>
            <person name="Daza R."/>
            <person name="De Haan G."/>
            <person name="DeGray S."/>
            <person name="DeMaso C."/>
            <person name="Dhargay N."/>
            <person name="Dooley K."/>
            <person name="Dooley E."/>
            <person name="Doricent M."/>
            <person name="Dorje P."/>
            <person name="Dorjee K."/>
            <person name="Dupes A."/>
            <person name="Elong R."/>
            <person name="Falk J."/>
            <person name="Farina A."/>
            <person name="Faro S."/>
            <person name="Ferguson D."/>
            <person name="Fisher S."/>
            <person name="Foley C.D."/>
            <person name="Franke A."/>
            <person name="Friedrich D."/>
            <person name="Gadbois L."/>
            <person name="Gearin G."/>
            <person name="Gearin C.R."/>
            <person name="Giannoukos G."/>
            <person name="Goode T."/>
            <person name="Graham J."/>
            <person name="Grandbois E."/>
            <person name="Grewal S."/>
            <person name="Gyaltsen K."/>
            <person name="Hafez N."/>
            <person name="Hagos B."/>
            <person name="Hall J."/>
            <person name="Henson C."/>
            <person name="Hollinger A."/>
            <person name="Honan T."/>
            <person name="Huard M.D."/>
            <person name="Hughes L."/>
            <person name="Hurhula B."/>
            <person name="Husby M.E."/>
            <person name="Kamat A."/>
            <person name="Kanga B."/>
            <person name="Kashin S."/>
            <person name="Khazanovich D."/>
            <person name="Kisner P."/>
            <person name="Lance K."/>
            <person name="Lara M."/>
            <person name="Lee W."/>
            <person name="Lennon N."/>
            <person name="Letendre F."/>
            <person name="LeVine R."/>
            <person name="Lipovsky A."/>
            <person name="Liu X."/>
            <person name="Liu J."/>
            <person name="Liu S."/>
            <person name="Lokyitsang T."/>
            <person name="Lokyitsang Y."/>
            <person name="Lubonja R."/>
            <person name="Lui A."/>
            <person name="MacDonald P."/>
            <person name="Magnisalis V."/>
            <person name="Maru K."/>
            <person name="Matthews C."/>
            <person name="McCusker W."/>
            <person name="McDonough S."/>
            <person name="Mehta T."/>
            <person name="Meldrim J."/>
            <person name="Meneus L."/>
            <person name="Mihai O."/>
            <person name="Mihalev A."/>
            <person name="Mihova T."/>
            <person name="Mittelman R."/>
            <person name="Mlenga V."/>
            <person name="Montmayeur A."/>
            <person name="Mulrain L."/>
            <person name="Navidi A."/>
            <person name="Naylor J."/>
            <person name="Negash T."/>
            <person name="Nguyen T."/>
            <person name="Nguyen N."/>
            <person name="Nicol R."/>
            <person name="Norbu C."/>
            <person name="Norbu N."/>
            <person name="Novod N."/>
            <person name="O'Neill B."/>
            <person name="Osman S."/>
            <person name="Markiewicz E."/>
            <person name="Oyono O.L."/>
            <person name="Patti C."/>
            <person name="Phunkhang P."/>
            <person name="Pierre F."/>
            <person name="Priest M."/>
            <person name="Raghuraman S."/>
            <person name="Rege F."/>
            <person name="Reyes R."/>
            <person name="Rise C."/>
            <person name="Rogov P."/>
            <person name="Ross K."/>
            <person name="Ryan E."/>
            <person name="Settipalli S."/>
            <person name="Shea T."/>
            <person name="Sherpa N."/>
            <person name="Shi L."/>
            <person name="Shih D."/>
            <person name="Sparrow T."/>
            <person name="Spaulding J."/>
            <person name="Stalker J."/>
            <person name="Stange-Thomann N."/>
            <person name="Stavropoulos S."/>
            <person name="Stone C."/>
            <person name="Strader C."/>
            <person name="Tesfaye S."/>
            <person name="Thomson T."/>
            <person name="Thoulutsang Y."/>
            <person name="Thoulutsang D."/>
            <person name="Topham K."/>
            <person name="Topping I."/>
            <person name="Tsamla T."/>
            <person name="Vassiliev H."/>
            <person name="Vo A."/>
            <person name="Wangchuk T."/>
            <person name="Wangdi T."/>
            <person name="Weiand M."/>
            <person name="Wilkinson J."/>
            <person name="Wilson A."/>
            <person name="Yadav S."/>
            <person name="Young G."/>
            <person name="Yu Q."/>
            <person name="Zembek L."/>
            <person name="Zhong D."/>
            <person name="Zimmer A."/>
            <person name="Zwirko Z."/>
            <person name="Jaffe D.B."/>
            <person name="Alvarez P."/>
            <person name="Brockman W."/>
            <person name="Butler J."/>
            <person name="Chin C."/>
            <person name="Gnerre S."/>
            <person name="Grabherr M."/>
            <person name="Kleber M."/>
            <person name="Mauceli E."/>
            <person name="MacCallum I."/>
        </authorList>
    </citation>
    <scope>NUCLEOTIDE SEQUENCE [LARGE SCALE GENOMIC DNA]</scope>
    <source>
        <strain evidence="4">MSH-3 / Tucson 14011-0111.49</strain>
    </source>
</reference>